<dbReference type="EMBL" id="LATL02000255">
    <property type="protein sequence ID" value="KKD34576.1"/>
    <property type="molecule type" value="Genomic_DNA"/>
</dbReference>
<feature type="chain" id="PRO_5002497770" evidence="1">
    <location>
        <begin position="27"/>
        <end position="134"/>
    </location>
</feature>
<keyword evidence="1" id="KW-0732">Signal</keyword>
<comment type="caution">
    <text evidence="2">The sequence shown here is derived from an EMBL/GenBank/DDBJ whole genome shotgun (WGS) entry which is preliminary data.</text>
</comment>
<feature type="signal peptide" evidence="1">
    <location>
        <begin position="1"/>
        <end position="26"/>
    </location>
</feature>
<accession>A0A0F5Y6N2</accession>
<dbReference type="RefSeq" id="WP_046282314.1">
    <property type="nucleotide sequence ID" value="NZ_LATL02000255.1"/>
</dbReference>
<name>A0A0F5Y6N2_9CYAN</name>
<organism evidence="2 3">
    <name type="scientific">Limnoraphis robusta CS-951</name>
    <dbReference type="NCBI Taxonomy" id="1637645"/>
    <lineage>
        <taxon>Bacteria</taxon>
        <taxon>Bacillati</taxon>
        <taxon>Cyanobacteriota</taxon>
        <taxon>Cyanophyceae</taxon>
        <taxon>Oscillatoriophycideae</taxon>
        <taxon>Oscillatoriales</taxon>
        <taxon>Sirenicapillariaceae</taxon>
        <taxon>Limnoraphis</taxon>
    </lineage>
</organism>
<proteinExistence type="predicted"/>
<evidence type="ECO:0000313" key="2">
    <source>
        <dbReference type="EMBL" id="KKD34576.1"/>
    </source>
</evidence>
<evidence type="ECO:0000313" key="3">
    <source>
        <dbReference type="Proteomes" id="UP000033607"/>
    </source>
</evidence>
<gene>
    <name evidence="2" type="ORF">WN50_30145</name>
</gene>
<sequence>MRRTTVKLAAFALYFILMNLGFSAKADTVKVRCDFYPKGEDKASASEVCTFSQRQGNISIQRQNGTRYELSPVGDEPGNFKDQSGEEVYRQSGLEDRGQIFRMSEESIYIYWDTAPFPSGEDPNTMCNPAEEPC</sequence>
<evidence type="ECO:0000256" key="1">
    <source>
        <dbReference type="SAM" id="SignalP"/>
    </source>
</evidence>
<protein>
    <submittedName>
        <fullName evidence="2">Uncharacterized protein</fullName>
    </submittedName>
</protein>
<dbReference type="Proteomes" id="UP000033607">
    <property type="component" value="Unassembled WGS sequence"/>
</dbReference>
<reference evidence="2 3" key="1">
    <citation type="submission" date="2015-06" db="EMBL/GenBank/DDBJ databases">
        <title>Draft genome assembly of filamentous brackish cyanobacterium Limnoraphis robusta strain CS-951.</title>
        <authorList>
            <person name="Willis A."/>
            <person name="Parks M."/>
            <person name="Burford M.A."/>
        </authorList>
    </citation>
    <scope>NUCLEOTIDE SEQUENCE [LARGE SCALE GENOMIC DNA]</scope>
    <source>
        <strain evidence="2 3">CS-951</strain>
    </source>
</reference>
<dbReference type="AlphaFoldDB" id="A0A0F5Y6N2"/>